<dbReference type="KEGG" id="mpd:MCP_1008"/>
<dbReference type="STRING" id="304371.MCP_1008"/>
<dbReference type="EMBL" id="AP011532">
    <property type="protein sequence ID" value="BAI61080.1"/>
    <property type="molecule type" value="Genomic_DNA"/>
</dbReference>
<protein>
    <submittedName>
        <fullName evidence="1">Uncharacterized protein</fullName>
    </submittedName>
</protein>
<gene>
    <name evidence="1" type="ordered locus">MCP_1008</name>
</gene>
<organism evidence="1 2">
    <name type="scientific">Methanocella paludicola (strain DSM 17711 / JCM 13418 / NBRC 101707 / SANAE)</name>
    <dbReference type="NCBI Taxonomy" id="304371"/>
    <lineage>
        <taxon>Archaea</taxon>
        <taxon>Methanobacteriati</taxon>
        <taxon>Methanobacteriota</taxon>
        <taxon>Stenosarchaea group</taxon>
        <taxon>Methanomicrobia</taxon>
        <taxon>Methanocellales</taxon>
        <taxon>Methanocellaceae</taxon>
        <taxon>Methanocella</taxon>
    </lineage>
</organism>
<name>D1YXA8_METPS</name>
<dbReference type="Proteomes" id="UP000001882">
    <property type="component" value="Chromosome"/>
</dbReference>
<reference evidence="1 2" key="2">
    <citation type="journal article" date="2008" name="Int. J. Syst. Evol. Microbiol.">
        <title>Methanocella paludicola gen. nov., sp. nov., a methane-producing archaeon, the first isolate of the lineage 'Rice Cluster I', and proposal of the new archaeal order Methanocellales ord. nov.</title>
        <authorList>
            <person name="Sakai S."/>
            <person name="Imachi H."/>
            <person name="Hanada S."/>
            <person name="Ohashi A."/>
            <person name="Harada H."/>
            <person name="Kamagata Y."/>
        </authorList>
    </citation>
    <scope>NUCLEOTIDE SEQUENCE [LARGE SCALE GENOMIC DNA]</scope>
    <source>
        <strain evidence="2">DSM 17711 / JCM 13418 / NBRC 101707 / SANAE</strain>
    </source>
</reference>
<proteinExistence type="predicted"/>
<dbReference type="InParanoid" id="D1YXA8"/>
<reference evidence="1 2" key="1">
    <citation type="journal article" date="2007" name="Appl. Environ. Microbiol.">
        <title>Isolation of key methanogens for global methane emission from rice paddy fields: a novel isolate affiliated with the clone cluster rice cluster I.</title>
        <authorList>
            <person name="Sakai S."/>
            <person name="Imachi H."/>
            <person name="Sekiguchi Y."/>
            <person name="Ohashi A."/>
            <person name="Harada H."/>
            <person name="Kamagata Y."/>
        </authorList>
    </citation>
    <scope>NUCLEOTIDE SEQUENCE [LARGE SCALE GENOMIC DNA]</scope>
    <source>
        <strain evidence="2">DSM 17711 / JCM 13418 / NBRC 101707 / SANAE</strain>
    </source>
</reference>
<reference evidence="2" key="3">
    <citation type="journal article" date="2011" name="PLoS ONE">
        <title>Genome sequence of a mesophilic hydrogenotrophic methanogen Methanocella paludicola, the first cultivated representative of the order Methanocellales.</title>
        <authorList>
            <person name="Sakai S."/>
            <person name="Takaki Y."/>
            <person name="Shimamura S."/>
            <person name="Sekine M."/>
            <person name="Tajima T."/>
            <person name="Kosugi H."/>
            <person name="Ichikawa N."/>
            <person name="Tasumi E."/>
            <person name="Hiraki A.T."/>
            <person name="Shimizu A."/>
            <person name="Kato Y."/>
            <person name="Nishiko R."/>
            <person name="Mori K."/>
            <person name="Fujita N."/>
            <person name="Imachi H."/>
            <person name="Takai K."/>
        </authorList>
    </citation>
    <scope>NUCLEOTIDE SEQUENCE [LARGE SCALE GENOMIC DNA]</scope>
    <source>
        <strain evidence="2">DSM 17711 / JCM 13418 / NBRC 101707 / SANAE</strain>
    </source>
</reference>
<keyword evidence="2" id="KW-1185">Reference proteome</keyword>
<evidence type="ECO:0000313" key="1">
    <source>
        <dbReference type="EMBL" id="BAI61080.1"/>
    </source>
</evidence>
<dbReference type="eggNOG" id="arCOG13218">
    <property type="taxonomic scope" value="Archaea"/>
</dbReference>
<dbReference type="AlphaFoldDB" id="D1YXA8"/>
<evidence type="ECO:0000313" key="2">
    <source>
        <dbReference type="Proteomes" id="UP000001882"/>
    </source>
</evidence>
<sequence>MIVMEEKNISSCAACTHCGAEIKLGADEECPGCHRDVKECIVDKDVTSSIYPM</sequence>
<accession>D1YXA8</accession>